<dbReference type="CDD" id="cd00048">
    <property type="entry name" value="DSRM_SF"/>
    <property type="match status" value="1"/>
</dbReference>
<organism evidence="7 8">
    <name type="scientific">Pseudocohnilembus persalinus</name>
    <name type="common">Ciliate</name>
    <dbReference type="NCBI Taxonomy" id="266149"/>
    <lineage>
        <taxon>Eukaryota</taxon>
        <taxon>Sar</taxon>
        <taxon>Alveolata</taxon>
        <taxon>Ciliophora</taxon>
        <taxon>Intramacronucleata</taxon>
        <taxon>Oligohymenophorea</taxon>
        <taxon>Scuticociliatia</taxon>
        <taxon>Philasterida</taxon>
        <taxon>Pseudocohnilembidae</taxon>
        <taxon>Pseudocohnilembus</taxon>
    </lineage>
</organism>
<dbReference type="SMART" id="SM00164">
    <property type="entry name" value="TBC"/>
    <property type="match status" value="1"/>
</dbReference>
<dbReference type="OMA" id="HHACETI"/>
<evidence type="ECO:0000256" key="3">
    <source>
        <dbReference type="SAM" id="MobiDB-lite"/>
    </source>
</evidence>
<feature type="domain" description="Rhodanese" evidence="6">
    <location>
        <begin position="911"/>
        <end position="945"/>
    </location>
</feature>
<dbReference type="InterPro" id="IPR014720">
    <property type="entry name" value="dsRBD_dom"/>
</dbReference>
<feature type="compositionally biased region" description="Low complexity" evidence="3">
    <location>
        <begin position="420"/>
        <end position="442"/>
    </location>
</feature>
<dbReference type="Pfam" id="PF00035">
    <property type="entry name" value="dsrm"/>
    <property type="match status" value="1"/>
</dbReference>
<evidence type="ECO:0000259" key="5">
    <source>
        <dbReference type="PROSITE" id="PS50137"/>
    </source>
</evidence>
<protein>
    <submittedName>
        <fullName evidence="7">Rab-GTPase-TBC domain</fullName>
    </submittedName>
</protein>
<feature type="region of interest" description="Disordered" evidence="3">
    <location>
        <begin position="61"/>
        <end position="88"/>
    </location>
</feature>
<dbReference type="GO" id="GO:0003723">
    <property type="term" value="F:RNA binding"/>
    <property type="evidence" value="ECO:0007669"/>
    <property type="project" value="UniProtKB-UniRule"/>
</dbReference>
<keyword evidence="2" id="KW-0175">Coiled coil</keyword>
<feature type="region of interest" description="Disordered" evidence="3">
    <location>
        <begin position="420"/>
        <end position="444"/>
    </location>
</feature>
<evidence type="ECO:0000256" key="1">
    <source>
        <dbReference type="PROSITE-ProRule" id="PRU00266"/>
    </source>
</evidence>
<dbReference type="InParanoid" id="A0A0V0R194"/>
<evidence type="ECO:0000313" key="7">
    <source>
        <dbReference type="EMBL" id="KRX08311.1"/>
    </source>
</evidence>
<dbReference type="PANTHER" id="PTHR47219">
    <property type="entry name" value="RAB GTPASE-ACTIVATING PROTEIN 1-LIKE"/>
    <property type="match status" value="1"/>
</dbReference>
<feature type="domain" description="DRBM" evidence="5">
    <location>
        <begin position="159"/>
        <end position="225"/>
    </location>
</feature>
<comment type="caution">
    <text evidence="7">The sequence shown here is derived from an EMBL/GenBank/DDBJ whole genome shotgun (WGS) entry which is preliminary data.</text>
</comment>
<dbReference type="GO" id="GO:0031267">
    <property type="term" value="F:small GTPase binding"/>
    <property type="evidence" value="ECO:0007669"/>
    <property type="project" value="TreeGrafter"/>
</dbReference>
<dbReference type="AlphaFoldDB" id="A0A0V0R194"/>
<dbReference type="InterPro" id="IPR050302">
    <property type="entry name" value="Rab_GAP_TBC_domain"/>
</dbReference>
<dbReference type="InterPro" id="IPR000195">
    <property type="entry name" value="Rab-GAP-TBC_dom"/>
</dbReference>
<feature type="coiled-coil region" evidence="2">
    <location>
        <begin position="479"/>
        <end position="513"/>
    </location>
</feature>
<accession>A0A0V0R194</accession>
<name>A0A0V0R194_PSEPJ</name>
<proteinExistence type="predicted"/>
<dbReference type="EMBL" id="LDAU01000066">
    <property type="protein sequence ID" value="KRX08311.1"/>
    <property type="molecule type" value="Genomic_DNA"/>
</dbReference>
<dbReference type="PROSITE" id="PS50137">
    <property type="entry name" value="DS_RBD"/>
    <property type="match status" value="1"/>
</dbReference>
<keyword evidence="1" id="KW-0694">RNA-binding</keyword>
<reference evidence="7 8" key="1">
    <citation type="journal article" date="2015" name="Sci. Rep.">
        <title>Genome of the facultative scuticociliatosis pathogen Pseudocohnilembus persalinus provides insight into its virulence through horizontal gene transfer.</title>
        <authorList>
            <person name="Xiong J."/>
            <person name="Wang G."/>
            <person name="Cheng J."/>
            <person name="Tian M."/>
            <person name="Pan X."/>
            <person name="Warren A."/>
            <person name="Jiang C."/>
            <person name="Yuan D."/>
            <person name="Miao W."/>
        </authorList>
    </citation>
    <scope>NUCLEOTIDE SEQUENCE [LARGE SCALE GENOMIC DNA]</scope>
    <source>
        <strain evidence="7">36N120E</strain>
    </source>
</reference>
<dbReference type="SMART" id="SM00358">
    <property type="entry name" value="DSRM"/>
    <property type="match status" value="2"/>
</dbReference>
<dbReference type="Gene3D" id="1.10.8.270">
    <property type="entry name" value="putative rabgap domain of human tbc1 domain family member 14 like domains"/>
    <property type="match status" value="1"/>
</dbReference>
<feature type="domain" description="Rab-GAP TBC" evidence="4">
    <location>
        <begin position="700"/>
        <end position="868"/>
    </location>
</feature>
<evidence type="ECO:0000256" key="2">
    <source>
        <dbReference type="SAM" id="Coils"/>
    </source>
</evidence>
<gene>
    <name evidence="7" type="ORF">PPERSA_01772</name>
</gene>
<dbReference type="InterPro" id="IPR001763">
    <property type="entry name" value="Rhodanese-like_dom"/>
</dbReference>
<dbReference type="Pfam" id="PF00566">
    <property type="entry name" value="RabGAP-TBC"/>
    <property type="match status" value="1"/>
</dbReference>
<dbReference type="Proteomes" id="UP000054937">
    <property type="component" value="Unassembled WGS sequence"/>
</dbReference>
<keyword evidence="8" id="KW-1185">Reference proteome</keyword>
<dbReference type="SUPFAM" id="SSF54768">
    <property type="entry name" value="dsRNA-binding domain-like"/>
    <property type="match status" value="2"/>
</dbReference>
<dbReference type="SUPFAM" id="SSF47923">
    <property type="entry name" value="Ypt/Rab-GAP domain of gyp1p"/>
    <property type="match status" value="2"/>
</dbReference>
<dbReference type="PROSITE" id="PS50206">
    <property type="entry name" value="RHODANESE_3"/>
    <property type="match status" value="1"/>
</dbReference>
<dbReference type="Gene3D" id="3.30.160.20">
    <property type="match status" value="2"/>
</dbReference>
<dbReference type="PANTHER" id="PTHR47219:SF9">
    <property type="entry name" value="GTPASE ACTIVATING PROTEIN AND CENTROSOME-ASSOCIATED, ISOFORM B"/>
    <property type="match status" value="1"/>
</dbReference>
<evidence type="ECO:0000259" key="4">
    <source>
        <dbReference type="PROSITE" id="PS50086"/>
    </source>
</evidence>
<feature type="compositionally biased region" description="Low complexity" evidence="3">
    <location>
        <begin position="63"/>
        <end position="77"/>
    </location>
</feature>
<dbReference type="OrthoDB" id="290214at2759"/>
<evidence type="ECO:0000259" key="6">
    <source>
        <dbReference type="PROSITE" id="PS50206"/>
    </source>
</evidence>
<dbReference type="InterPro" id="IPR035969">
    <property type="entry name" value="Rab-GAP_TBC_sf"/>
</dbReference>
<sequence>MQQPPFYPPYQYQNKDQFRMQPPNLGQQMNYPYLNNIPYNPQVPMGQANQNMLNIPQDIKVTQKQQIQNQNQNQSQKYPPPPPMIKEGFQNNILPVLQQQLPQRNVPQQQQQVQVQQQLIRQDDFQYQQQVDLDQLRMNLEEEIKKLLFYLCDPMAQKPISTILRETCDKLKMKIEYVFKEDPANKNHHACETIIDQEHYGQGYGKSKKDARNDSARQASFKLLVNNTDALGQFKNQTQKEVEKRQASSEAFSQINPQLVTNPNNRNPYSTAQNVNQVTQEMGNKLAEQIPNNISQLRADNLDTYDAEKNYREIITQFSHKNLKQQVNFKVFQSQGEWVATCSTFDISESGSSQTQKEAKNIAAFKLFTRLVSLEKQDPEIFINQQKKSKNKRTAKQAGIDNTEYETEQIVQKQINTNQLDNTANHNNNQNQQKNQDQAQQQQEKDFSMLDNRFINFNNFENPYQDQEIELKALFKDMVKKMNTNNTTQNKNIENLVNEVMQLEENLKQIGIQSLLLAGSYSRGIMRSNYNTIDLVANYINNEFQKKQQQQQDQKVSQIEIVYQLLDQSLEKPFQNEQVVQQARNNQQDYYKTNQRVFLNKDDNSVKIHSLVDPKIVINLIFDDISVRNHQYCDTVHHEIWLNRFGKVEDYPNLKEVMQVIRQLRRQNSLEIVPVEIFDYVLFLVTKQFKYIQMKSIIEILENSPDQNSQKKILDYQQIENDIPRTHQYNNFANSNQGKLKILKVLKALLNSDKEQVYIQGIDSMCLTCLETFKYSEAESLAALSQICKKILKISDKNYESPELYIMNEKIPIFNLVLKLEDPELFTYLNDIGFMPEMYTISWFLTLFSMVFEVEIVQKIWDYILCNQDFTICFAVSLILELKDTILLQDQNDLMSFIKSFEGIIEFEQNALKVAQILIERGVRRFAIIKEGIEEIQEKYPDLIRKNHKATPLNYFKRKK</sequence>
<dbReference type="GO" id="GO:0005096">
    <property type="term" value="F:GTPase activator activity"/>
    <property type="evidence" value="ECO:0007669"/>
    <property type="project" value="TreeGrafter"/>
</dbReference>
<dbReference type="PROSITE" id="PS50086">
    <property type="entry name" value="TBC_RABGAP"/>
    <property type="match status" value="1"/>
</dbReference>
<dbReference type="Gene3D" id="1.10.472.80">
    <property type="entry name" value="Ypt/Rab-GAP domain of gyp1p, domain 3"/>
    <property type="match status" value="1"/>
</dbReference>
<evidence type="ECO:0000313" key="8">
    <source>
        <dbReference type="Proteomes" id="UP000054937"/>
    </source>
</evidence>